<dbReference type="InterPro" id="IPR000524">
    <property type="entry name" value="Tscrpt_reg_HTH_GntR"/>
</dbReference>
<dbReference type="InterPro" id="IPR008920">
    <property type="entry name" value="TF_FadR/GntR_C"/>
</dbReference>
<name>A0A0F9KUK2_9ZZZZ</name>
<protein>
    <recommendedName>
        <fullName evidence="4">HTH gntR-type domain-containing protein</fullName>
    </recommendedName>
</protein>
<dbReference type="InterPro" id="IPR036390">
    <property type="entry name" value="WH_DNA-bd_sf"/>
</dbReference>
<dbReference type="InterPro" id="IPR036388">
    <property type="entry name" value="WH-like_DNA-bd_sf"/>
</dbReference>
<evidence type="ECO:0000259" key="4">
    <source>
        <dbReference type="PROSITE" id="PS50949"/>
    </source>
</evidence>
<dbReference type="SUPFAM" id="SSF48008">
    <property type="entry name" value="GntR ligand-binding domain-like"/>
    <property type="match status" value="1"/>
</dbReference>
<dbReference type="Pfam" id="PF07729">
    <property type="entry name" value="FCD"/>
    <property type="match status" value="1"/>
</dbReference>
<keyword evidence="1" id="KW-0805">Transcription regulation</keyword>
<dbReference type="PROSITE" id="PS50949">
    <property type="entry name" value="HTH_GNTR"/>
    <property type="match status" value="1"/>
</dbReference>
<dbReference type="Gene3D" id="1.20.120.530">
    <property type="entry name" value="GntR ligand-binding domain-like"/>
    <property type="match status" value="1"/>
</dbReference>
<gene>
    <name evidence="5" type="ORF">LCGC14_1591420</name>
</gene>
<proteinExistence type="predicted"/>
<accession>A0A0F9KUK2</accession>
<feature type="domain" description="HTH gntR-type" evidence="4">
    <location>
        <begin position="14"/>
        <end position="81"/>
    </location>
</feature>
<keyword evidence="2" id="KW-0238">DNA-binding</keyword>
<dbReference type="SMART" id="SM00345">
    <property type="entry name" value="HTH_GNTR"/>
    <property type="match status" value="1"/>
</dbReference>
<reference evidence="5" key="1">
    <citation type="journal article" date="2015" name="Nature">
        <title>Complex archaea that bridge the gap between prokaryotes and eukaryotes.</title>
        <authorList>
            <person name="Spang A."/>
            <person name="Saw J.H."/>
            <person name="Jorgensen S.L."/>
            <person name="Zaremba-Niedzwiedzka K."/>
            <person name="Martijn J."/>
            <person name="Lind A.E."/>
            <person name="van Eijk R."/>
            <person name="Schleper C."/>
            <person name="Guy L."/>
            <person name="Ettema T.J."/>
        </authorList>
    </citation>
    <scope>NUCLEOTIDE SEQUENCE</scope>
</reference>
<organism evidence="5">
    <name type="scientific">marine sediment metagenome</name>
    <dbReference type="NCBI Taxonomy" id="412755"/>
    <lineage>
        <taxon>unclassified sequences</taxon>
        <taxon>metagenomes</taxon>
        <taxon>ecological metagenomes</taxon>
    </lineage>
</organism>
<evidence type="ECO:0000256" key="3">
    <source>
        <dbReference type="ARBA" id="ARBA00023163"/>
    </source>
</evidence>
<dbReference type="InterPro" id="IPR011711">
    <property type="entry name" value="GntR_C"/>
</dbReference>
<evidence type="ECO:0000256" key="1">
    <source>
        <dbReference type="ARBA" id="ARBA00023015"/>
    </source>
</evidence>
<dbReference type="GO" id="GO:0003700">
    <property type="term" value="F:DNA-binding transcription factor activity"/>
    <property type="evidence" value="ECO:0007669"/>
    <property type="project" value="InterPro"/>
</dbReference>
<evidence type="ECO:0000256" key="2">
    <source>
        <dbReference type="ARBA" id="ARBA00023125"/>
    </source>
</evidence>
<evidence type="ECO:0000313" key="5">
    <source>
        <dbReference type="EMBL" id="KKM25793.1"/>
    </source>
</evidence>
<dbReference type="Gene3D" id="1.10.10.10">
    <property type="entry name" value="Winged helix-like DNA-binding domain superfamily/Winged helix DNA-binding domain"/>
    <property type="match status" value="1"/>
</dbReference>
<dbReference type="PANTHER" id="PTHR43537:SF49">
    <property type="entry name" value="TRANSCRIPTIONAL REGULATORY PROTEIN"/>
    <property type="match status" value="1"/>
</dbReference>
<dbReference type="PANTHER" id="PTHR43537">
    <property type="entry name" value="TRANSCRIPTIONAL REGULATOR, GNTR FAMILY"/>
    <property type="match status" value="1"/>
</dbReference>
<dbReference type="EMBL" id="LAZR01012640">
    <property type="protein sequence ID" value="KKM25793.1"/>
    <property type="molecule type" value="Genomic_DNA"/>
</dbReference>
<dbReference type="CDD" id="cd07377">
    <property type="entry name" value="WHTH_GntR"/>
    <property type="match status" value="1"/>
</dbReference>
<dbReference type="SUPFAM" id="SSF46785">
    <property type="entry name" value="Winged helix' DNA-binding domain"/>
    <property type="match status" value="1"/>
</dbReference>
<dbReference type="SMART" id="SM00895">
    <property type="entry name" value="FCD"/>
    <property type="match status" value="1"/>
</dbReference>
<sequence>MNDNNDDLAILKTSSLTSALEKQLERLIADGELAPGERLNEIHLSNRFGTSRGPLREATRSLEAKGFVEVIRNRGVFVRQLNIEEVLEIYDIRGALFGLAGRLVAQKMTDDMLGRLTRQIRDMEAAAAAGDFDTYYPLNLQFHRSIVEASGNKALIDEYSRLVKKMHLFRTKSLVQGGGLAVSNCEHNEMLNALASGDAERAHATHWRHVERAKYRMLAAIEDEKLAVPVTPKVAET</sequence>
<comment type="caution">
    <text evidence="5">The sequence shown here is derived from an EMBL/GenBank/DDBJ whole genome shotgun (WGS) entry which is preliminary data.</text>
</comment>
<keyword evidence="3" id="KW-0804">Transcription</keyword>
<dbReference type="GO" id="GO:0003677">
    <property type="term" value="F:DNA binding"/>
    <property type="evidence" value="ECO:0007669"/>
    <property type="project" value="UniProtKB-KW"/>
</dbReference>
<dbReference type="AlphaFoldDB" id="A0A0F9KUK2"/>
<dbReference type="Pfam" id="PF00392">
    <property type="entry name" value="GntR"/>
    <property type="match status" value="1"/>
</dbReference>